<dbReference type="KEGG" id="mmh:Mmah_1046"/>
<sequence length="265" mass="31369">MLSIKFRNKKIPLKTKIEIVNSIFEFIDVCNKKEVYYSEYTFVKVEESEVINWIDDLLENDILENLNNNYFVTMVAEAPYGIIRAEIIPQKARKGISNCSHIDINLESDYDFYEILYDNNKISTLINFLDRKQDIISEFYFFDLSASPDCYTDIQNRKFTKFYDEVDFANLLLQENKYNSKVEEKTTKAIGYNFTEQIFQEEHQPVIQSLINSNNFDVTCASGSFMIYGEDTSEFLDLIRGKLNEYITRINERNVYRTEFDKLFD</sequence>
<dbReference type="EMBL" id="CP001994">
    <property type="protein sequence ID" value="ADE36561.1"/>
    <property type="molecule type" value="Genomic_DNA"/>
</dbReference>
<dbReference type="AlphaFoldDB" id="D5EBL0"/>
<dbReference type="RefSeq" id="WP_013037504.1">
    <property type="nucleotide sequence ID" value="NC_014002.1"/>
</dbReference>
<gene>
    <name evidence="1" type="ordered locus">Mmah_1046</name>
</gene>
<proteinExistence type="predicted"/>
<dbReference type="STRING" id="547558.Mmah_1046"/>
<name>D5EBL0_METMS</name>
<accession>D5EBL0</accession>
<dbReference type="HOGENOM" id="CLU_1048125_0_0_2"/>
<keyword evidence="2" id="KW-1185">Reference proteome</keyword>
<evidence type="ECO:0000313" key="1">
    <source>
        <dbReference type="EMBL" id="ADE36561.1"/>
    </source>
</evidence>
<reference evidence="1 2" key="1">
    <citation type="submission" date="2010-03" db="EMBL/GenBank/DDBJ databases">
        <title>The complete genome of Methanohalophilus mahii DSM 5219.</title>
        <authorList>
            <consortium name="US DOE Joint Genome Institute (JGI-PGF)"/>
            <person name="Lucas S."/>
            <person name="Copeland A."/>
            <person name="Lapidus A."/>
            <person name="Glavina del Rio T."/>
            <person name="Dalin E."/>
            <person name="Tice H."/>
            <person name="Bruce D."/>
            <person name="Goodwin L."/>
            <person name="Pitluck S."/>
            <person name="Kyrpides N."/>
            <person name="Mavromatis K."/>
            <person name="Ivanova N."/>
            <person name="Lykidis A."/>
            <person name="Saunders E."/>
            <person name="Brettin T."/>
            <person name="Detter J.C."/>
            <person name="Han C."/>
            <person name="Land M."/>
            <person name="Hauser L."/>
            <person name="Markowitz V."/>
            <person name="Cheng J.-F."/>
            <person name="Hugenholtz P."/>
            <person name="Woyke T."/>
            <person name="Wu D."/>
            <person name="Spring S."/>
            <person name="Schneider S."/>
            <person name="Schroeder M."/>
            <person name="Klenk H.-P."/>
            <person name="Eisen J.A."/>
        </authorList>
    </citation>
    <scope>NUCLEOTIDE SEQUENCE [LARGE SCALE GENOMIC DNA]</scope>
    <source>
        <strain evidence="2">ATCC 35705 / DSM 5219 / SLP</strain>
    </source>
</reference>
<evidence type="ECO:0000313" key="2">
    <source>
        <dbReference type="Proteomes" id="UP000001059"/>
    </source>
</evidence>
<organism evidence="1 2">
    <name type="scientific">Methanohalophilus mahii (strain ATCC 35705 / DSM 5219 / SLP)</name>
    <dbReference type="NCBI Taxonomy" id="547558"/>
    <lineage>
        <taxon>Archaea</taxon>
        <taxon>Methanobacteriati</taxon>
        <taxon>Methanobacteriota</taxon>
        <taxon>Stenosarchaea group</taxon>
        <taxon>Methanomicrobia</taxon>
        <taxon>Methanosarcinales</taxon>
        <taxon>Methanosarcinaceae</taxon>
        <taxon>Methanohalophilus</taxon>
    </lineage>
</organism>
<protein>
    <submittedName>
        <fullName evidence="1">Uncharacterized protein</fullName>
    </submittedName>
</protein>
<dbReference type="Proteomes" id="UP000001059">
    <property type="component" value="Chromosome"/>
</dbReference>
<dbReference type="GeneID" id="8983213"/>